<name>A0A371P0H8_9BACL</name>
<dbReference type="GO" id="GO:0034069">
    <property type="term" value="F:aminoglycoside N-acetyltransferase activity"/>
    <property type="evidence" value="ECO:0007669"/>
    <property type="project" value="TreeGrafter"/>
</dbReference>
<dbReference type="Pfam" id="PF13527">
    <property type="entry name" value="Acetyltransf_9"/>
    <property type="match status" value="1"/>
</dbReference>
<evidence type="ECO:0000313" key="3">
    <source>
        <dbReference type="Proteomes" id="UP000261905"/>
    </source>
</evidence>
<feature type="domain" description="N-acetyltransferase" evidence="1">
    <location>
        <begin position="10"/>
        <end position="154"/>
    </location>
</feature>
<dbReference type="InterPro" id="IPR041380">
    <property type="entry name" value="Acetyltransf_17"/>
</dbReference>
<dbReference type="GO" id="GO:0030649">
    <property type="term" value="P:aminoglycoside antibiotic catabolic process"/>
    <property type="evidence" value="ECO:0007669"/>
    <property type="project" value="TreeGrafter"/>
</dbReference>
<comment type="caution">
    <text evidence="2">The sequence shown here is derived from an EMBL/GenBank/DDBJ whole genome shotgun (WGS) entry which is preliminary data.</text>
</comment>
<dbReference type="InterPro" id="IPR016181">
    <property type="entry name" value="Acyl_CoA_acyltransferase"/>
</dbReference>
<dbReference type="InterPro" id="IPR036527">
    <property type="entry name" value="SCP2_sterol-bd_dom_sf"/>
</dbReference>
<protein>
    <submittedName>
        <fullName evidence="2">GNAT family N-acetyltransferase</fullName>
    </submittedName>
</protein>
<dbReference type="PROSITE" id="PS51186">
    <property type="entry name" value="GNAT"/>
    <property type="match status" value="1"/>
</dbReference>
<dbReference type="InterPro" id="IPR000182">
    <property type="entry name" value="GNAT_dom"/>
</dbReference>
<organism evidence="2 3">
    <name type="scientific">Paenibacillus paeoniae</name>
    <dbReference type="NCBI Taxonomy" id="2292705"/>
    <lineage>
        <taxon>Bacteria</taxon>
        <taxon>Bacillati</taxon>
        <taxon>Bacillota</taxon>
        <taxon>Bacilli</taxon>
        <taxon>Bacillales</taxon>
        <taxon>Paenibacillaceae</taxon>
        <taxon>Paenibacillus</taxon>
    </lineage>
</organism>
<dbReference type="EMBL" id="QUBQ01000007">
    <property type="protein sequence ID" value="REK69442.1"/>
    <property type="molecule type" value="Genomic_DNA"/>
</dbReference>
<dbReference type="InterPro" id="IPR025559">
    <property type="entry name" value="Eis_dom"/>
</dbReference>
<dbReference type="PANTHER" id="PTHR37817">
    <property type="entry name" value="N-ACETYLTRANSFERASE EIS"/>
    <property type="match status" value="1"/>
</dbReference>
<reference evidence="2 3" key="1">
    <citation type="submission" date="2018-08" db="EMBL/GenBank/DDBJ databases">
        <title>Paenibacillus sp. M4BSY-1, whole genome shotgun sequence.</title>
        <authorList>
            <person name="Tuo L."/>
        </authorList>
    </citation>
    <scope>NUCLEOTIDE SEQUENCE [LARGE SCALE GENOMIC DNA]</scope>
    <source>
        <strain evidence="2 3">M4BSY-1</strain>
    </source>
</reference>
<evidence type="ECO:0000259" key="1">
    <source>
        <dbReference type="PROSITE" id="PS51186"/>
    </source>
</evidence>
<keyword evidence="3" id="KW-1185">Reference proteome</keyword>
<proteinExistence type="predicted"/>
<evidence type="ECO:0000313" key="2">
    <source>
        <dbReference type="EMBL" id="REK69442.1"/>
    </source>
</evidence>
<dbReference type="PANTHER" id="PTHR37817:SF1">
    <property type="entry name" value="N-ACETYLTRANSFERASE EIS"/>
    <property type="match status" value="1"/>
</dbReference>
<dbReference type="SUPFAM" id="SSF55718">
    <property type="entry name" value="SCP-like"/>
    <property type="match status" value="1"/>
</dbReference>
<dbReference type="InterPro" id="IPR051554">
    <property type="entry name" value="Acetyltransferase_Eis"/>
</dbReference>
<accession>A0A371P0H8</accession>
<dbReference type="OrthoDB" id="9768284at2"/>
<dbReference type="Gene3D" id="3.40.630.30">
    <property type="match status" value="2"/>
</dbReference>
<keyword evidence="2" id="KW-0808">Transferase</keyword>
<dbReference type="Pfam" id="PF17668">
    <property type="entry name" value="Acetyltransf_17"/>
    <property type="match status" value="1"/>
</dbReference>
<dbReference type="Pfam" id="PF13530">
    <property type="entry name" value="SCP2_2"/>
    <property type="match status" value="1"/>
</dbReference>
<dbReference type="SUPFAM" id="SSF55729">
    <property type="entry name" value="Acyl-CoA N-acyltransferases (Nat)"/>
    <property type="match status" value="1"/>
</dbReference>
<sequence>MEAIGMSADEQIVSLDLERFEESMALSQFAFQFKRSTSELEEIKYNFIHEPADRWAVLIDGQLAAQAAVLNLQTYIAGRPFQMGGVAGVATWPEYRRQGLVGKLLVHALQEMRVKGQTLSFLAPFAFGFYRKFGWGTYTDAKTYTLLVNQLPKRTTYSGKIERVSGYERVAEIYEVYASQFNGSLQRSPLWWERRVSKRKPGQIALFTDIDGNGQGYLIYEVAKRELNIHEFIYLNEEARSALWSFVGQHDSMIERVVVNAPVDDMLTDLLPDPRVKQEIVPYFMARIVDVEAFIKLYPFTGGEEEQFYLKVTDTYAPWNTGEYMIHIDVKGEVNVSRDPQLFKPDNALELEIGDLSTLMLGYRTTAQLSSLNRIRGPLHAINRLHRRIPERTTYLLDFF</sequence>
<gene>
    <name evidence="2" type="ORF">DX130_23295</name>
</gene>
<dbReference type="AlphaFoldDB" id="A0A371P0H8"/>
<dbReference type="Proteomes" id="UP000261905">
    <property type="component" value="Unassembled WGS sequence"/>
</dbReference>
<dbReference type="CDD" id="cd04301">
    <property type="entry name" value="NAT_SF"/>
    <property type="match status" value="1"/>
</dbReference>
<dbReference type="Gene3D" id="3.30.1050.10">
    <property type="entry name" value="SCP2 sterol-binding domain"/>
    <property type="match status" value="1"/>
</dbReference>